<dbReference type="PRINTS" id="PR00036">
    <property type="entry name" value="HTHLACI"/>
</dbReference>
<dbReference type="PANTHER" id="PTHR30146">
    <property type="entry name" value="LACI-RELATED TRANSCRIPTIONAL REPRESSOR"/>
    <property type="match status" value="1"/>
</dbReference>
<evidence type="ECO:0000313" key="5">
    <source>
        <dbReference type="EMBL" id="TCU11175.1"/>
    </source>
</evidence>
<dbReference type="Gene3D" id="1.10.260.40">
    <property type="entry name" value="lambda repressor-like DNA-binding domains"/>
    <property type="match status" value="1"/>
</dbReference>
<dbReference type="SMART" id="SM00354">
    <property type="entry name" value="HTH_LACI"/>
    <property type="match status" value="1"/>
</dbReference>
<dbReference type="Pfam" id="PF13377">
    <property type="entry name" value="Peripla_BP_3"/>
    <property type="match status" value="1"/>
</dbReference>
<reference evidence="5 6" key="1">
    <citation type="submission" date="2019-03" db="EMBL/GenBank/DDBJ databases">
        <title>Genomic Encyclopedia of Type Strains, Phase IV (KMG-V): Genome sequencing to study the core and pangenomes of soil and plant-associated prokaryotes.</title>
        <authorList>
            <person name="Whitman W."/>
        </authorList>
    </citation>
    <scope>NUCLEOTIDE SEQUENCE [LARGE SCALE GENOMIC DNA]</scope>
    <source>
        <strain evidence="5 6">Hc14</strain>
    </source>
</reference>
<keyword evidence="1" id="KW-0805">Transcription regulation</keyword>
<organism evidence="5 6">
    <name type="scientific">Rhizobium sullae</name>
    <name type="common">Rhizobium hedysari</name>
    <dbReference type="NCBI Taxonomy" id="50338"/>
    <lineage>
        <taxon>Bacteria</taxon>
        <taxon>Pseudomonadati</taxon>
        <taxon>Pseudomonadota</taxon>
        <taxon>Alphaproteobacteria</taxon>
        <taxon>Hyphomicrobiales</taxon>
        <taxon>Rhizobiaceae</taxon>
        <taxon>Rhizobium/Agrobacterium group</taxon>
        <taxon>Rhizobium</taxon>
    </lineage>
</organism>
<evidence type="ECO:0000256" key="2">
    <source>
        <dbReference type="ARBA" id="ARBA00023125"/>
    </source>
</evidence>
<dbReference type="EMBL" id="SMBH01000018">
    <property type="protein sequence ID" value="TCU11175.1"/>
    <property type="molecule type" value="Genomic_DNA"/>
</dbReference>
<accession>A0A4V2V874</accession>
<dbReference type="PROSITE" id="PS50932">
    <property type="entry name" value="HTH_LACI_2"/>
    <property type="match status" value="1"/>
</dbReference>
<evidence type="ECO:0000256" key="3">
    <source>
        <dbReference type="ARBA" id="ARBA00023163"/>
    </source>
</evidence>
<feature type="domain" description="HTH lacI-type" evidence="4">
    <location>
        <begin position="22"/>
        <end position="76"/>
    </location>
</feature>
<name>A0A4V2V874_RHISU</name>
<sequence length="355" mass="38727">MCCMGEKNLTQERHRTGSIIMATIRDVARLAGVSISTVSLALNSPKRVGIETLDRIQQAVKATGYRIDPVAQTLARGRSSLIGFVSANLGNMFFGDIRREIEHQALDNGYFVLIADSSGKADLERALLERLEAQRMAGIVLAANGRGNDYAAFLRDFKIPIVMFDQKVEGAERDFVGSDNPLTTAILTEHLLQLGHRRIAFISGPAGLHTADERLKGYMDTMAGAGVDIDPSLVVEGGYTRTGGYRQAMRLLARRDRPTAIIGANNMMGLAALQVMQEMGFRCPDDVSLTMVDDVPWSSVITPRITMVVQDAQKLGELAAQRLLARIQSSEGAAAPPQDLILTPRFVRGDSTRRL</sequence>
<dbReference type="Pfam" id="PF00356">
    <property type="entry name" value="LacI"/>
    <property type="match status" value="1"/>
</dbReference>
<protein>
    <submittedName>
        <fullName evidence="5">LacI family transcriptional regulator</fullName>
    </submittedName>
</protein>
<keyword evidence="2" id="KW-0238">DNA-binding</keyword>
<keyword evidence="3" id="KW-0804">Transcription</keyword>
<dbReference type="Gene3D" id="3.40.50.2300">
    <property type="match status" value="2"/>
</dbReference>
<dbReference type="GO" id="GO:0000976">
    <property type="term" value="F:transcription cis-regulatory region binding"/>
    <property type="evidence" value="ECO:0007669"/>
    <property type="project" value="TreeGrafter"/>
</dbReference>
<gene>
    <name evidence="5" type="ORF">EV132_11845</name>
</gene>
<dbReference type="SUPFAM" id="SSF53822">
    <property type="entry name" value="Periplasmic binding protein-like I"/>
    <property type="match status" value="1"/>
</dbReference>
<evidence type="ECO:0000256" key="1">
    <source>
        <dbReference type="ARBA" id="ARBA00023015"/>
    </source>
</evidence>
<evidence type="ECO:0000313" key="6">
    <source>
        <dbReference type="Proteomes" id="UP000294576"/>
    </source>
</evidence>
<proteinExistence type="predicted"/>
<dbReference type="PROSITE" id="PS00356">
    <property type="entry name" value="HTH_LACI_1"/>
    <property type="match status" value="1"/>
</dbReference>
<dbReference type="CDD" id="cd06267">
    <property type="entry name" value="PBP1_LacI_sugar_binding-like"/>
    <property type="match status" value="1"/>
</dbReference>
<dbReference type="InterPro" id="IPR010982">
    <property type="entry name" value="Lambda_DNA-bd_dom_sf"/>
</dbReference>
<dbReference type="AlphaFoldDB" id="A0A4V2V874"/>
<dbReference type="InterPro" id="IPR000843">
    <property type="entry name" value="HTH_LacI"/>
</dbReference>
<evidence type="ECO:0000259" key="4">
    <source>
        <dbReference type="PROSITE" id="PS50932"/>
    </source>
</evidence>
<comment type="caution">
    <text evidence="5">The sequence shown here is derived from an EMBL/GenBank/DDBJ whole genome shotgun (WGS) entry which is preliminary data.</text>
</comment>
<dbReference type="InterPro" id="IPR028082">
    <property type="entry name" value="Peripla_BP_I"/>
</dbReference>
<dbReference type="SUPFAM" id="SSF47413">
    <property type="entry name" value="lambda repressor-like DNA-binding domains"/>
    <property type="match status" value="1"/>
</dbReference>
<dbReference type="GO" id="GO:0003700">
    <property type="term" value="F:DNA-binding transcription factor activity"/>
    <property type="evidence" value="ECO:0007669"/>
    <property type="project" value="TreeGrafter"/>
</dbReference>
<dbReference type="InterPro" id="IPR046335">
    <property type="entry name" value="LacI/GalR-like_sensor"/>
</dbReference>
<dbReference type="PANTHER" id="PTHR30146:SF109">
    <property type="entry name" value="HTH-TYPE TRANSCRIPTIONAL REGULATOR GALS"/>
    <property type="match status" value="1"/>
</dbReference>
<dbReference type="CDD" id="cd01392">
    <property type="entry name" value="HTH_LacI"/>
    <property type="match status" value="1"/>
</dbReference>
<dbReference type="Proteomes" id="UP000294576">
    <property type="component" value="Unassembled WGS sequence"/>
</dbReference>